<dbReference type="SUPFAM" id="SSF55785">
    <property type="entry name" value="PYP-like sensor domain (PAS domain)"/>
    <property type="match status" value="2"/>
</dbReference>
<dbReference type="Gene3D" id="3.30.450.20">
    <property type="entry name" value="PAS domain"/>
    <property type="match status" value="2"/>
</dbReference>
<dbReference type="InterPro" id="IPR013655">
    <property type="entry name" value="PAS_fold_3"/>
</dbReference>
<dbReference type="NCBIfam" id="TIGR00229">
    <property type="entry name" value="sensory_box"/>
    <property type="match status" value="1"/>
</dbReference>
<feature type="region of interest" description="Disordered" evidence="2">
    <location>
        <begin position="1"/>
        <end position="35"/>
    </location>
</feature>
<dbReference type="AlphaFoldDB" id="A0A317QHQ4"/>
<feature type="domain" description="PAS" evidence="3">
    <location>
        <begin position="307"/>
        <end position="354"/>
    </location>
</feature>
<keyword evidence="1" id="KW-0378">Hydrolase</keyword>
<dbReference type="SUPFAM" id="SSF81606">
    <property type="entry name" value="PP2C-like"/>
    <property type="match status" value="1"/>
</dbReference>
<evidence type="ECO:0000313" key="5">
    <source>
        <dbReference type="EMBL" id="PWW22287.1"/>
    </source>
</evidence>
<dbReference type="Pfam" id="PF08447">
    <property type="entry name" value="PAS_3"/>
    <property type="match status" value="1"/>
</dbReference>
<dbReference type="EMBL" id="QGTX01000001">
    <property type="protein sequence ID" value="PWW22287.1"/>
    <property type="molecule type" value="Genomic_DNA"/>
</dbReference>
<dbReference type="InterPro" id="IPR035965">
    <property type="entry name" value="PAS-like_dom_sf"/>
</dbReference>
<dbReference type="SMART" id="SM00065">
    <property type="entry name" value="GAF"/>
    <property type="match status" value="2"/>
</dbReference>
<dbReference type="InterPro" id="IPR003018">
    <property type="entry name" value="GAF"/>
</dbReference>
<dbReference type="CDD" id="cd00130">
    <property type="entry name" value="PAS"/>
    <property type="match status" value="2"/>
</dbReference>
<proteinExistence type="predicted"/>
<dbReference type="PROSITE" id="PS50112">
    <property type="entry name" value="PAS"/>
    <property type="match status" value="1"/>
</dbReference>
<dbReference type="InterPro" id="IPR036457">
    <property type="entry name" value="PPM-type-like_dom_sf"/>
</dbReference>
<dbReference type="InterPro" id="IPR052016">
    <property type="entry name" value="Bact_Sigma-Reg"/>
</dbReference>
<comment type="caution">
    <text evidence="5">The sequence shown here is derived from an EMBL/GenBank/DDBJ whole genome shotgun (WGS) entry which is preliminary data.</text>
</comment>
<dbReference type="SMART" id="SM00091">
    <property type="entry name" value="PAS"/>
    <property type="match status" value="2"/>
</dbReference>
<dbReference type="Gene3D" id="3.30.450.40">
    <property type="match status" value="2"/>
</dbReference>
<dbReference type="SUPFAM" id="SSF55781">
    <property type="entry name" value="GAF domain-like"/>
    <property type="match status" value="2"/>
</dbReference>
<dbReference type="Proteomes" id="UP000246661">
    <property type="component" value="Unassembled WGS sequence"/>
</dbReference>
<dbReference type="InterPro" id="IPR001610">
    <property type="entry name" value="PAC"/>
</dbReference>
<dbReference type="InterPro" id="IPR013656">
    <property type="entry name" value="PAS_4"/>
</dbReference>
<dbReference type="Pfam" id="PF01590">
    <property type="entry name" value="GAF"/>
    <property type="match status" value="2"/>
</dbReference>
<dbReference type="InterPro" id="IPR000014">
    <property type="entry name" value="PAS"/>
</dbReference>
<gene>
    <name evidence="5" type="ORF">JD79_01438</name>
</gene>
<feature type="compositionally biased region" description="Low complexity" evidence="2">
    <location>
        <begin position="865"/>
        <end position="874"/>
    </location>
</feature>
<keyword evidence="6" id="KW-1185">Reference proteome</keyword>
<dbReference type="Pfam" id="PF07228">
    <property type="entry name" value="SpoIIE"/>
    <property type="match status" value="1"/>
</dbReference>
<feature type="region of interest" description="Disordered" evidence="2">
    <location>
        <begin position="844"/>
        <end position="874"/>
    </location>
</feature>
<evidence type="ECO:0000313" key="6">
    <source>
        <dbReference type="Proteomes" id="UP000246661"/>
    </source>
</evidence>
<organism evidence="5 6">
    <name type="scientific">Geodermatophilus normandii</name>
    <dbReference type="NCBI Taxonomy" id="1137989"/>
    <lineage>
        <taxon>Bacteria</taxon>
        <taxon>Bacillati</taxon>
        <taxon>Actinomycetota</taxon>
        <taxon>Actinomycetes</taxon>
        <taxon>Geodermatophilales</taxon>
        <taxon>Geodermatophilaceae</taxon>
        <taxon>Geodermatophilus</taxon>
    </lineage>
</organism>
<sequence length="874" mass="93289">MGSAAPDPGPLPARAAAGRSPSAGPAPGRGPTPGRHAWFRVAGTAALDRITELAAHLMGTSASQVSLLSDVQTIAGGSGLAPSAVGSQGPLADSLCTVTADLGGPLVVPDASHDDRVRDLPPVASGAVGSYLGVPLAGDDGRPVGALCVFDAAPRPWSPSDVGVLEQLARAVVAELELAARSAESRADRARWDLAAAAGGVGTFDLDLTTGDLVLDDRMLELSDLDRHAFTGRPEDVYAHVHRDDVGDVVARVERALATAGSYEAEYRVVLADGSHRWLAARGRVVDDGGSRRLIGVAHDTTTQREPMQRTAELLEGLAVAFIAMDTDWVMTHVNAEAERIAGEDRTRLLGRSLWEAFPATVGTAFEDNYRRAAATGRPVVFDAHYPAPLDVWVEVRAVPGPHGLALYFLDITERVKLQRRNEFLQQVAGELTGTLDAEDAVARLARLAVPELADWCLVTLVGDESQHGSRRGLRDVGWWHTDPALLPVVEDYARERIPALTDTSFVARALRTGRPVVVEEQATARIREVLVPGPAHTLLERLSPASFAVVPLRGRGRTVGLLSLFNGPARGRITADALATVSDIAARAGLALDNARLYRRQRQLAEGLQRSLLTGPAQPDHVQVVVRYTPAAETAQVGGDWYDAFLQPGGSMIVTVGDVLGHNTEAAAAMGQIRSMLRAIAVTTGAGPAEVLRRVDEAMTTLQVNTTATAVVVRLEQTDDEADRGVTRVSWSNAGHPPPVVVDPDGTVRPLHGLRPELLLGVDDTARRRESEVTLEQGATLVLYTDGLIERRDQHLDQGLDRLRGTLEELAGLDLDELCDELLLRMLEGGSDDDVALVAVRLHPQDRPRPAEAGPNRIPPDVPDAPAVRPRRD</sequence>
<dbReference type="OrthoDB" id="118142at2"/>
<evidence type="ECO:0000259" key="4">
    <source>
        <dbReference type="PROSITE" id="PS50113"/>
    </source>
</evidence>
<dbReference type="PANTHER" id="PTHR43156:SF2">
    <property type="entry name" value="STAGE II SPORULATION PROTEIN E"/>
    <property type="match status" value="1"/>
</dbReference>
<dbReference type="GO" id="GO:0016791">
    <property type="term" value="F:phosphatase activity"/>
    <property type="evidence" value="ECO:0007669"/>
    <property type="project" value="TreeGrafter"/>
</dbReference>
<protein>
    <submittedName>
        <fullName evidence="5">PAS domain S-box-containing protein</fullName>
    </submittedName>
</protein>
<evidence type="ECO:0000259" key="3">
    <source>
        <dbReference type="PROSITE" id="PS50112"/>
    </source>
</evidence>
<evidence type="ECO:0000256" key="1">
    <source>
        <dbReference type="ARBA" id="ARBA00022801"/>
    </source>
</evidence>
<dbReference type="SMART" id="SM00331">
    <property type="entry name" value="PP2C_SIG"/>
    <property type="match status" value="1"/>
</dbReference>
<dbReference type="PANTHER" id="PTHR43156">
    <property type="entry name" value="STAGE II SPORULATION PROTEIN E-RELATED"/>
    <property type="match status" value="1"/>
</dbReference>
<dbReference type="SMART" id="SM00086">
    <property type="entry name" value="PAC"/>
    <property type="match status" value="1"/>
</dbReference>
<evidence type="ECO:0000256" key="2">
    <source>
        <dbReference type="SAM" id="MobiDB-lite"/>
    </source>
</evidence>
<feature type="domain" description="PAC" evidence="4">
    <location>
        <begin position="263"/>
        <end position="313"/>
    </location>
</feature>
<dbReference type="InterPro" id="IPR001932">
    <property type="entry name" value="PPM-type_phosphatase-like_dom"/>
</dbReference>
<dbReference type="InterPro" id="IPR029016">
    <property type="entry name" value="GAF-like_dom_sf"/>
</dbReference>
<name>A0A317QHQ4_9ACTN</name>
<feature type="compositionally biased region" description="Low complexity" evidence="2">
    <location>
        <begin position="1"/>
        <end position="26"/>
    </location>
</feature>
<dbReference type="InterPro" id="IPR000700">
    <property type="entry name" value="PAS-assoc_C"/>
</dbReference>
<reference evidence="6" key="1">
    <citation type="submission" date="2018-05" db="EMBL/GenBank/DDBJ databases">
        <authorList>
            <person name="Klenk H.-P."/>
            <person name="Huntemann M."/>
            <person name="Clum A."/>
            <person name="Pillay M."/>
            <person name="Palaniappan K."/>
            <person name="Varghese N."/>
            <person name="Mikhailova N."/>
            <person name="Stamatis D."/>
            <person name="Reddy T."/>
            <person name="Daum C."/>
            <person name="Shapiro N."/>
            <person name="Ivanova N."/>
            <person name="Kyrpides N."/>
            <person name="Woyke T."/>
        </authorList>
    </citation>
    <scope>NUCLEOTIDE SEQUENCE [LARGE SCALE GENOMIC DNA]</scope>
    <source>
        <strain evidence="6">DSM 45417</strain>
    </source>
</reference>
<accession>A0A317QHQ4</accession>
<dbReference type="PROSITE" id="PS50113">
    <property type="entry name" value="PAC"/>
    <property type="match status" value="1"/>
</dbReference>
<dbReference type="Gene3D" id="3.60.40.10">
    <property type="entry name" value="PPM-type phosphatase domain"/>
    <property type="match status" value="1"/>
</dbReference>
<dbReference type="Pfam" id="PF08448">
    <property type="entry name" value="PAS_4"/>
    <property type="match status" value="1"/>
</dbReference>